<reference evidence="1 2" key="1">
    <citation type="journal article" date="2014" name="Int. J. Syst. Evol. Microbiol.">
        <title>Complete genome sequence of Corynebacterium casei LMG S-19264T (=DSM 44701T), isolated from a smear-ripened cheese.</title>
        <authorList>
            <consortium name="US DOE Joint Genome Institute (JGI-PGF)"/>
            <person name="Walter F."/>
            <person name="Albersmeier A."/>
            <person name="Kalinowski J."/>
            <person name="Ruckert C."/>
        </authorList>
    </citation>
    <scope>NUCLEOTIDE SEQUENCE [LARGE SCALE GENOMIC DNA]</scope>
    <source>
        <strain evidence="1 2">CECT 8670</strain>
    </source>
</reference>
<dbReference type="EMBL" id="JAUFQH010000011">
    <property type="protein sequence ID" value="MDN3620452.1"/>
    <property type="molecule type" value="Genomic_DNA"/>
</dbReference>
<accession>A0AAJ1QYF7</accession>
<dbReference type="AlphaFoldDB" id="A0AAJ1QYF7"/>
<sequence>MVGNEAQNIKNELQDHYIPNTIIVGSVNENESIPLLKDKFVEDETYIYVCNLGTCKLPQKETVKAIKLIQK</sequence>
<organism evidence="1 2">
    <name type="scientific">Polaribacter sejongensis</name>
    <dbReference type="NCBI Taxonomy" id="985043"/>
    <lineage>
        <taxon>Bacteria</taxon>
        <taxon>Pseudomonadati</taxon>
        <taxon>Bacteroidota</taxon>
        <taxon>Flavobacteriia</taxon>
        <taxon>Flavobacteriales</taxon>
        <taxon>Flavobacteriaceae</taxon>
    </lineage>
</organism>
<evidence type="ECO:0000313" key="2">
    <source>
        <dbReference type="Proteomes" id="UP001228636"/>
    </source>
</evidence>
<dbReference type="Proteomes" id="UP001228636">
    <property type="component" value="Unassembled WGS sequence"/>
</dbReference>
<evidence type="ECO:0000313" key="1">
    <source>
        <dbReference type="EMBL" id="MDN3620452.1"/>
    </source>
</evidence>
<name>A0AAJ1QYF7_9FLAO</name>
<comment type="caution">
    <text evidence="1">The sequence shown here is derived from an EMBL/GenBank/DDBJ whole genome shotgun (WGS) entry which is preliminary data.</text>
</comment>
<proteinExistence type="predicted"/>
<dbReference type="RefSeq" id="WP_261973741.1">
    <property type="nucleotide sequence ID" value="NZ_CP103460.1"/>
</dbReference>
<evidence type="ECO:0008006" key="3">
    <source>
        <dbReference type="Google" id="ProtNLM"/>
    </source>
</evidence>
<gene>
    <name evidence="1" type="ORF">QWY81_13375</name>
</gene>
<protein>
    <recommendedName>
        <fullName evidence="3">Thioredoxin domain-containing protein</fullName>
    </recommendedName>
</protein>